<feature type="binding site" evidence="6">
    <location>
        <position position="83"/>
    </location>
    <ligand>
        <name>S-adenosyl-L-methionine</name>
        <dbReference type="ChEBI" id="CHEBI:59789"/>
    </ligand>
</feature>
<comment type="function">
    <text evidence="6">Specifically methylates the N7 position of guanine in position 527 of 16S rRNA.</text>
</comment>
<accession>A0A3E1K823</accession>
<dbReference type="PANTHER" id="PTHR31760:SF0">
    <property type="entry name" value="S-ADENOSYL-L-METHIONINE-DEPENDENT METHYLTRANSFERASES SUPERFAMILY PROTEIN"/>
    <property type="match status" value="1"/>
</dbReference>
<keyword evidence="4 6" id="KW-0808">Transferase</keyword>
<keyword evidence="8" id="KW-1185">Reference proteome</keyword>
<keyword evidence="2 6" id="KW-0698">rRNA processing</keyword>
<comment type="caution">
    <text evidence="7">The sequence shown here is derived from an EMBL/GenBank/DDBJ whole genome shotgun (WGS) entry which is preliminary data.</text>
</comment>
<dbReference type="GO" id="GO:0005829">
    <property type="term" value="C:cytosol"/>
    <property type="evidence" value="ECO:0007669"/>
    <property type="project" value="TreeGrafter"/>
</dbReference>
<evidence type="ECO:0000313" key="8">
    <source>
        <dbReference type="Proteomes" id="UP000260351"/>
    </source>
</evidence>
<evidence type="ECO:0000256" key="5">
    <source>
        <dbReference type="ARBA" id="ARBA00022691"/>
    </source>
</evidence>
<gene>
    <name evidence="6 7" type="primary">rsmG</name>
    <name evidence="7" type="ORF">DZC52_10360</name>
</gene>
<dbReference type="AlphaFoldDB" id="A0A3E1K823"/>
<dbReference type="OrthoDB" id="9808773at2"/>
<dbReference type="InterPro" id="IPR003682">
    <property type="entry name" value="rRNA_ssu_MeTfrase_G"/>
</dbReference>
<dbReference type="EC" id="2.1.1.170" evidence="6"/>
<comment type="caution">
    <text evidence="6">Lacks conserved residue(s) required for the propagation of feature annotation.</text>
</comment>
<evidence type="ECO:0000256" key="3">
    <source>
        <dbReference type="ARBA" id="ARBA00022603"/>
    </source>
</evidence>
<evidence type="ECO:0000256" key="1">
    <source>
        <dbReference type="ARBA" id="ARBA00022490"/>
    </source>
</evidence>
<proteinExistence type="inferred from homology"/>
<feature type="binding site" evidence="6">
    <location>
        <position position="78"/>
    </location>
    <ligand>
        <name>S-adenosyl-L-methionine</name>
        <dbReference type="ChEBI" id="CHEBI:59789"/>
    </ligand>
</feature>
<protein>
    <recommendedName>
        <fullName evidence="6">Ribosomal RNA small subunit methyltransferase G</fullName>
        <ecNumber evidence="6">2.1.1.170</ecNumber>
    </recommendedName>
    <alternativeName>
        <fullName evidence="6">16S rRNA 7-methylguanosine methyltransferase</fullName>
        <shortName evidence="6">16S rRNA m7G methyltransferase</shortName>
    </alternativeName>
</protein>
<dbReference type="SUPFAM" id="SSF53335">
    <property type="entry name" value="S-adenosyl-L-methionine-dependent methyltransferases"/>
    <property type="match status" value="1"/>
</dbReference>
<evidence type="ECO:0000256" key="6">
    <source>
        <dbReference type="HAMAP-Rule" id="MF_00074"/>
    </source>
</evidence>
<dbReference type="PANTHER" id="PTHR31760">
    <property type="entry name" value="S-ADENOSYL-L-METHIONINE-DEPENDENT METHYLTRANSFERASES SUPERFAMILY PROTEIN"/>
    <property type="match status" value="1"/>
</dbReference>
<feature type="binding site" evidence="6">
    <location>
        <begin position="129"/>
        <end position="130"/>
    </location>
    <ligand>
        <name>S-adenosyl-L-methionine</name>
        <dbReference type="ChEBI" id="CHEBI:59789"/>
    </ligand>
</feature>
<dbReference type="Gene3D" id="3.40.50.150">
    <property type="entry name" value="Vaccinia Virus protein VP39"/>
    <property type="match status" value="1"/>
</dbReference>
<evidence type="ECO:0000256" key="4">
    <source>
        <dbReference type="ARBA" id="ARBA00022679"/>
    </source>
</evidence>
<comment type="catalytic activity">
    <reaction evidence="6">
        <text>guanosine(527) in 16S rRNA + S-adenosyl-L-methionine = N(7)-methylguanosine(527) in 16S rRNA + S-adenosyl-L-homocysteine</text>
        <dbReference type="Rhea" id="RHEA:42732"/>
        <dbReference type="Rhea" id="RHEA-COMP:10209"/>
        <dbReference type="Rhea" id="RHEA-COMP:10210"/>
        <dbReference type="ChEBI" id="CHEBI:57856"/>
        <dbReference type="ChEBI" id="CHEBI:59789"/>
        <dbReference type="ChEBI" id="CHEBI:74269"/>
        <dbReference type="ChEBI" id="CHEBI:74480"/>
        <dbReference type="EC" id="2.1.1.170"/>
    </reaction>
</comment>
<dbReference type="HAMAP" id="MF_00074">
    <property type="entry name" value="16SrRNA_methyltr_G"/>
    <property type="match status" value="1"/>
</dbReference>
<reference evidence="7 8" key="1">
    <citation type="submission" date="2018-08" db="EMBL/GenBank/DDBJ databases">
        <title>Wenzhouxiangella salilacus sp. nov., a novel bacterium isolated from a saline lake in Xinjiang Province, China.</title>
        <authorList>
            <person name="Han S."/>
        </authorList>
    </citation>
    <scope>NUCLEOTIDE SEQUENCE [LARGE SCALE GENOMIC DNA]</scope>
    <source>
        <strain evidence="7 8">XDB06</strain>
    </source>
</reference>
<dbReference type="RefSeq" id="WP_116651071.1">
    <property type="nucleotide sequence ID" value="NZ_QUZK01000041.1"/>
</dbReference>
<comment type="similarity">
    <text evidence="6">Belongs to the methyltransferase superfamily. RNA methyltransferase RsmG family.</text>
</comment>
<name>A0A3E1K823_9GAMM</name>
<evidence type="ECO:0000256" key="2">
    <source>
        <dbReference type="ARBA" id="ARBA00022552"/>
    </source>
</evidence>
<dbReference type="PIRSF" id="PIRSF003078">
    <property type="entry name" value="GidB"/>
    <property type="match status" value="1"/>
</dbReference>
<keyword evidence="1 6" id="KW-0963">Cytoplasm</keyword>
<comment type="subcellular location">
    <subcellularLocation>
        <location evidence="6">Cytoplasm</location>
    </subcellularLocation>
</comment>
<keyword evidence="5 6" id="KW-0949">S-adenosyl-L-methionine</keyword>
<evidence type="ECO:0000313" key="7">
    <source>
        <dbReference type="EMBL" id="RFF29837.1"/>
    </source>
</evidence>
<dbReference type="CDD" id="cd02440">
    <property type="entry name" value="AdoMet_MTases"/>
    <property type="match status" value="1"/>
</dbReference>
<sequence>MNAQALRARLDEGLAGLGLTLDDARKDRLLDYLALLSRWNRAYNLTAVDEPAAMVDRHLVDSLSILPWIDGEQIVDAGTGAGLPGVPLAIACPERHFVLVDSNGKKVRFLRQVRRELGLDNIEPVHARLEEFAPERAPDQVVARALAPLPRLVEQLGHLLAGGATLLAMKGRLEDDECAAVADAYNVERIELNVPGAGGARSLAILRKS</sequence>
<dbReference type="InterPro" id="IPR029063">
    <property type="entry name" value="SAM-dependent_MTases_sf"/>
</dbReference>
<organism evidence="7 8">
    <name type="scientific">Wenzhouxiangella sediminis</name>
    <dbReference type="NCBI Taxonomy" id="1792836"/>
    <lineage>
        <taxon>Bacteria</taxon>
        <taxon>Pseudomonadati</taxon>
        <taxon>Pseudomonadota</taxon>
        <taxon>Gammaproteobacteria</taxon>
        <taxon>Chromatiales</taxon>
        <taxon>Wenzhouxiangellaceae</taxon>
        <taxon>Wenzhouxiangella</taxon>
    </lineage>
</organism>
<keyword evidence="3 6" id="KW-0489">Methyltransferase</keyword>
<dbReference type="EMBL" id="QUZK01000041">
    <property type="protein sequence ID" value="RFF29837.1"/>
    <property type="molecule type" value="Genomic_DNA"/>
</dbReference>
<dbReference type="Proteomes" id="UP000260351">
    <property type="component" value="Unassembled WGS sequence"/>
</dbReference>
<feature type="binding site" evidence="6">
    <location>
        <position position="144"/>
    </location>
    <ligand>
        <name>S-adenosyl-L-methionine</name>
        <dbReference type="ChEBI" id="CHEBI:59789"/>
    </ligand>
</feature>
<dbReference type="NCBIfam" id="TIGR00138">
    <property type="entry name" value="rsmG_gidB"/>
    <property type="match status" value="1"/>
</dbReference>
<dbReference type="GO" id="GO:0070043">
    <property type="term" value="F:rRNA (guanine-N7-)-methyltransferase activity"/>
    <property type="evidence" value="ECO:0007669"/>
    <property type="project" value="UniProtKB-UniRule"/>
</dbReference>
<dbReference type="Pfam" id="PF02527">
    <property type="entry name" value="GidB"/>
    <property type="match status" value="1"/>
</dbReference>